<accession>A0AB35L1N2</accession>
<name>A0AB35L1N2_ECTOL</name>
<reference evidence="1" key="1">
    <citation type="submission" date="2022-09" db="EMBL/GenBank/DDBJ databases">
        <title>Intensive care unit water sources are persistently colonized with multi-drug resistant bacteria and are the site of extensive horizontal gene transfer of antibiotic resistance genes.</title>
        <authorList>
            <person name="Diorio-Toth L."/>
        </authorList>
    </citation>
    <scope>NUCLEOTIDE SEQUENCE</scope>
    <source>
        <strain evidence="1">GD04000</strain>
    </source>
</reference>
<organism evidence="1 2">
    <name type="scientific">Ectopseudomonas oleovorans</name>
    <name type="common">Pseudomonas oleovorans</name>
    <dbReference type="NCBI Taxonomy" id="301"/>
    <lineage>
        <taxon>Bacteria</taxon>
        <taxon>Pseudomonadati</taxon>
        <taxon>Pseudomonadota</taxon>
        <taxon>Gammaproteobacteria</taxon>
        <taxon>Pseudomonadales</taxon>
        <taxon>Pseudomonadaceae</taxon>
        <taxon>Ectopseudomonas</taxon>
    </lineage>
</organism>
<dbReference type="NCBIfam" id="NF038336">
    <property type="entry name" value="YjiT_fam"/>
    <property type="match status" value="1"/>
</dbReference>
<dbReference type="RefSeq" id="WP_257597577.1">
    <property type="nucleotide sequence ID" value="NZ_JANKBU010000011.1"/>
</dbReference>
<dbReference type="InterPro" id="IPR047879">
    <property type="entry name" value="YjiT"/>
</dbReference>
<comment type="caution">
    <text evidence="1">The sequence shown here is derived from an EMBL/GenBank/DDBJ whole genome shotgun (WGS) entry which is preliminary data.</text>
</comment>
<evidence type="ECO:0000313" key="1">
    <source>
        <dbReference type="EMBL" id="MDH0568953.1"/>
    </source>
</evidence>
<gene>
    <name evidence="1" type="ORF">N7671_17435</name>
</gene>
<protein>
    <submittedName>
        <fullName evidence="1">STY4851/ECs_5259 family protein</fullName>
    </submittedName>
</protein>
<dbReference type="EMBL" id="JAOEET010000054">
    <property type="protein sequence ID" value="MDH0568953.1"/>
    <property type="molecule type" value="Genomic_DNA"/>
</dbReference>
<sequence>MPQSVFKFSSWLGTFLQRRGLQAPDCRGLYAYHCSHEEYLDLLHQLRELGSFDQAVNDMAASACLVLFCSEWYRREYQRDHGWSWEPIWKTLGYSLSSGDLAKTIPKGLERYWTRPMHFYESERRDFLGSLFSEGGLPFQVLREGGSRFQTLFDRVLKQYDQWHILGYNTAQQVAQQLVKANLPQVFATETSVELIAHMADQLVSLVRDYGLVQADEPVARLDAMNPKWRELFPLPLDNQTGSELLNGLLKTATVEGGRRRKASGGWACRHYWHEAQPSELKVQVSLPAEVVFQLTMQPSTTRFELAILEGEAAIANLGPGYAVVDNGVARIRLRQREVMGRRRDCSLSLSLVAMAGGMVIASLPIENSTMALGEVPIGFEPLNDRWQFCGQASFNCAAEELMLLLPPNSVLLREEDCGDVSISDMPSALALRTLKVQGKTEFKVDCDGLYRVRTGHSAGSAFGLELVGSELGWATKPAVTFVGLPRVQWPGASDELQKQGGDLFVGGKQPGTGVLQEMLGAQYVAVRNRSGDTLLRRRVGILPADFRLELRSGERPGQGSILVHSQQRCLLQVMDDGLITQQVKREGHTELKLSTEGLPPIRLRLSVTPSLLADPVEIELPFPNSGCLAIDGSGKQLKRDISVDDLLGARIYLFGRNGAPTKFGLELTLKGNTAKNASYRWSYTATEKPLEISLFSIREQIVDLLSLQSGIDQVVDLRVFGHGQDANFRVRKYAMEMLLDRDRQVLRAANLQEGNAALPEPILMLLHEPMRGAVHLSSRTSEGVPTGEFELPALVEKNGPWLVLPKQGSPASFRPLFIFGGWEPVPNSDDAQSLQKAVLTFDHASPVSSFTPVLDSMAVNPMHSGWQFLRSLYEGYGYLPLATFEVWKALVGHTRALSMALLKFEMDPKFLSRIEAEFPVFWEFLPVNEIHLAARRYGAFLKVKGVADEAVSALIGRMFTRLGEVFPTYGESVQQHLLGKALSPERQMPLDVFQTIVHGWYHQLMRDRSDAMWPEYGGKRLARWYEKQNESVISFRLEMDYRNAVVYLPVFAAAVASGKAQFSDVFDDSVEAIFFLRQVRDFDSSWFSSIYQYCLLSNLMAMHKAVPVNG</sequence>
<proteinExistence type="predicted"/>
<dbReference type="Proteomes" id="UP001159292">
    <property type="component" value="Unassembled WGS sequence"/>
</dbReference>
<evidence type="ECO:0000313" key="2">
    <source>
        <dbReference type="Proteomes" id="UP001159292"/>
    </source>
</evidence>
<dbReference type="AlphaFoldDB" id="A0AB35L1N2"/>